<dbReference type="GeneID" id="81409115"/>
<comment type="caution">
    <text evidence="1">The sequence shown here is derived from an EMBL/GenBank/DDBJ whole genome shotgun (WGS) entry which is preliminary data.</text>
</comment>
<dbReference type="OrthoDB" id="10463378at2759"/>
<reference evidence="1" key="1">
    <citation type="submission" date="2022-11" db="EMBL/GenBank/DDBJ databases">
        <authorList>
            <person name="Petersen C."/>
        </authorList>
    </citation>
    <scope>NUCLEOTIDE SEQUENCE</scope>
    <source>
        <strain evidence="1">IBT 22155</strain>
    </source>
</reference>
<sequence>MAVLPTVMGATFEQLSAYLPAARICQPAGHVFQYPLAAQARLFGQEWTLGTVLLVRVAGMWGLRMATSLRTLAGEVASRRLRTARLRWVQNRSSAITRDLFEYCFPAGVASALVAKLRTCVPSAFQHPATYAGTDMLCFNVFLGRTKMGPELTTRRLALVGPLLPWTAPFSARVPTAVQGRLALAWALGRLILALMADSQVISTAAIALDVDISQTGATGSSVTQFIARMTAWQCLATRLLTVQNGVFARSPRCISRYLR</sequence>
<dbReference type="RefSeq" id="XP_056517744.1">
    <property type="nucleotide sequence ID" value="XM_056669945.1"/>
</dbReference>
<dbReference type="EMBL" id="JAPQKL010000007">
    <property type="protein sequence ID" value="KAJ5121240.1"/>
    <property type="molecule type" value="Genomic_DNA"/>
</dbReference>
<organism evidence="1 2">
    <name type="scientific">Penicillium bovifimosum</name>
    <dbReference type="NCBI Taxonomy" id="126998"/>
    <lineage>
        <taxon>Eukaryota</taxon>
        <taxon>Fungi</taxon>
        <taxon>Dikarya</taxon>
        <taxon>Ascomycota</taxon>
        <taxon>Pezizomycotina</taxon>
        <taxon>Eurotiomycetes</taxon>
        <taxon>Eurotiomycetidae</taxon>
        <taxon>Eurotiales</taxon>
        <taxon>Aspergillaceae</taxon>
        <taxon>Penicillium</taxon>
    </lineage>
</organism>
<accession>A0A9W9GJ50</accession>
<protein>
    <submittedName>
        <fullName evidence="1">Uncharacterized protein</fullName>
    </submittedName>
</protein>
<name>A0A9W9GJ50_9EURO</name>
<gene>
    <name evidence="1" type="ORF">N7515_009201</name>
</gene>
<dbReference type="Proteomes" id="UP001149079">
    <property type="component" value="Unassembled WGS sequence"/>
</dbReference>
<evidence type="ECO:0000313" key="1">
    <source>
        <dbReference type="EMBL" id="KAJ5121240.1"/>
    </source>
</evidence>
<reference evidence="1" key="2">
    <citation type="journal article" date="2023" name="IMA Fungus">
        <title>Comparative genomic study of the Penicillium genus elucidates a diverse pangenome and 15 lateral gene transfer events.</title>
        <authorList>
            <person name="Petersen C."/>
            <person name="Sorensen T."/>
            <person name="Nielsen M.R."/>
            <person name="Sondergaard T.E."/>
            <person name="Sorensen J.L."/>
            <person name="Fitzpatrick D.A."/>
            <person name="Frisvad J.C."/>
            <person name="Nielsen K.L."/>
        </authorList>
    </citation>
    <scope>NUCLEOTIDE SEQUENCE</scope>
    <source>
        <strain evidence="1">IBT 22155</strain>
    </source>
</reference>
<dbReference type="AlphaFoldDB" id="A0A9W9GJ50"/>
<proteinExistence type="predicted"/>
<keyword evidence="2" id="KW-1185">Reference proteome</keyword>
<evidence type="ECO:0000313" key="2">
    <source>
        <dbReference type="Proteomes" id="UP001149079"/>
    </source>
</evidence>